<dbReference type="InterPro" id="IPR008259">
    <property type="entry name" value="FMN_hydac_DH_AS"/>
</dbReference>
<keyword evidence="3" id="KW-0288">FMN</keyword>
<dbReference type="RefSeq" id="WP_345149254.1">
    <property type="nucleotide sequence ID" value="NZ_BAABEO010000008.1"/>
</dbReference>
<dbReference type="PANTHER" id="PTHR10578">
    <property type="entry name" value="S -2-HYDROXY-ACID OXIDASE-RELATED"/>
    <property type="match status" value="1"/>
</dbReference>
<keyword evidence="8" id="KW-1185">Reference proteome</keyword>
<evidence type="ECO:0000256" key="1">
    <source>
        <dbReference type="ARBA" id="ARBA00001917"/>
    </source>
</evidence>
<evidence type="ECO:0000259" key="6">
    <source>
        <dbReference type="PROSITE" id="PS51349"/>
    </source>
</evidence>
<feature type="domain" description="FMN hydroxy acid dehydrogenase" evidence="6">
    <location>
        <begin position="22"/>
        <end position="406"/>
    </location>
</feature>
<dbReference type="PIRSF" id="PIRSF000138">
    <property type="entry name" value="Al-hdrx_acd_dh"/>
    <property type="match status" value="1"/>
</dbReference>
<dbReference type="PROSITE" id="PS00557">
    <property type="entry name" value="FMN_HYDROXY_ACID_DH_1"/>
    <property type="match status" value="1"/>
</dbReference>
<evidence type="ECO:0000313" key="7">
    <source>
        <dbReference type="EMBL" id="GAA3675409.1"/>
    </source>
</evidence>
<dbReference type="CDD" id="cd02809">
    <property type="entry name" value="alpha_hydroxyacid_oxid_FMN"/>
    <property type="match status" value="1"/>
</dbReference>
<dbReference type="EMBL" id="BAABEO010000008">
    <property type="protein sequence ID" value="GAA3675409.1"/>
    <property type="molecule type" value="Genomic_DNA"/>
</dbReference>
<keyword evidence="2" id="KW-0285">Flavoprotein</keyword>
<evidence type="ECO:0000256" key="4">
    <source>
        <dbReference type="ARBA" id="ARBA00023002"/>
    </source>
</evidence>
<evidence type="ECO:0000256" key="5">
    <source>
        <dbReference type="ARBA" id="ARBA00024042"/>
    </source>
</evidence>
<organism evidence="7 8">
    <name type="scientific">Arthrobacter ginkgonis</name>
    <dbReference type="NCBI Taxonomy" id="1630594"/>
    <lineage>
        <taxon>Bacteria</taxon>
        <taxon>Bacillati</taxon>
        <taxon>Actinomycetota</taxon>
        <taxon>Actinomycetes</taxon>
        <taxon>Micrococcales</taxon>
        <taxon>Micrococcaceae</taxon>
        <taxon>Arthrobacter</taxon>
    </lineage>
</organism>
<dbReference type="InterPro" id="IPR037396">
    <property type="entry name" value="FMN_HAD"/>
</dbReference>
<keyword evidence="4" id="KW-0560">Oxidoreductase</keyword>
<evidence type="ECO:0000256" key="3">
    <source>
        <dbReference type="ARBA" id="ARBA00022643"/>
    </source>
</evidence>
<dbReference type="PROSITE" id="PS51349">
    <property type="entry name" value="FMN_HYDROXY_ACID_DH_2"/>
    <property type="match status" value="1"/>
</dbReference>
<evidence type="ECO:0000256" key="2">
    <source>
        <dbReference type="ARBA" id="ARBA00022630"/>
    </source>
</evidence>
<dbReference type="Gene3D" id="3.20.20.70">
    <property type="entry name" value="Aldolase class I"/>
    <property type="match status" value="1"/>
</dbReference>
<dbReference type="PANTHER" id="PTHR10578:SF107">
    <property type="entry name" value="2-HYDROXYACID OXIDASE 1"/>
    <property type="match status" value="1"/>
</dbReference>
<dbReference type="InterPro" id="IPR013785">
    <property type="entry name" value="Aldolase_TIM"/>
</dbReference>
<dbReference type="SUPFAM" id="SSF51395">
    <property type="entry name" value="FMN-linked oxidoreductases"/>
    <property type="match status" value="1"/>
</dbReference>
<comment type="similarity">
    <text evidence="5">Belongs to the FMN-dependent alpha-hydroxy acid dehydrogenase family.</text>
</comment>
<comment type="caution">
    <text evidence="7">The sequence shown here is derived from an EMBL/GenBank/DDBJ whole genome shotgun (WGS) entry which is preliminary data.</text>
</comment>
<name>A0ABP7C0G3_9MICC</name>
<dbReference type="InterPro" id="IPR012133">
    <property type="entry name" value="Alpha-hydoxy_acid_DH_FMN"/>
</dbReference>
<reference evidence="8" key="1">
    <citation type="journal article" date="2019" name="Int. J. Syst. Evol. Microbiol.">
        <title>The Global Catalogue of Microorganisms (GCM) 10K type strain sequencing project: providing services to taxonomists for standard genome sequencing and annotation.</title>
        <authorList>
            <consortium name="The Broad Institute Genomics Platform"/>
            <consortium name="The Broad Institute Genome Sequencing Center for Infectious Disease"/>
            <person name="Wu L."/>
            <person name="Ma J."/>
        </authorList>
    </citation>
    <scope>NUCLEOTIDE SEQUENCE [LARGE SCALE GENOMIC DNA]</scope>
    <source>
        <strain evidence="8">JCM 30742</strain>
    </source>
</reference>
<evidence type="ECO:0000313" key="8">
    <source>
        <dbReference type="Proteomes" id="UP001500752"/>
    </source>
</evidence>
<sequence>MKPSDLFGLVQLPQRARTPQERVRSKYLTVEDVRQGARRRLPGSIFDYIEGGGEDEASLRRNQDAYRDYAFVPRWGSLRYPDPSTTILGARSELPLMLSPTGGTRLFRPEGEVAVVRGAARAGVPYGLASLSNTPMEDVAAAAPDARRWFNMKPRPDRGATQALLDRVADSGYEALLVNIDARTIGHRERDYRNGFTAPPTIKLGTVIEGITRPAWSLGFLLNDAVAFPNLDGRRPEGPLTSTPDMWRSLMGGAFVPIGWDDLADLRERWAGKIVLKGCVNADDVVRAADMGLDAAQISNHGGRQLDHMASPLDVLPEIVERVQGRIEIYVDGGIRRGTDVIKALALGADAVSIGRPYLYGLAAEGEAGVAHVIDLFRQEIVRTMCLLGCDTVAEVRERGAELLRHRAITPSRIS</sequence>
<gene>
    <name evidence="7" type="ORF">GCM10023081_12290</name>
</gene>
<proteinExistence type="inferred from homology"/>
<accession>A0ABP7C0G3</accession>
<comment type="cofactor">
    <cofactor evidence="1">
        <name>FMN</name>
        <dbReference type="ChEBI" id="CHEBI:58210"/>
    </cofactor>
</comment>
<protein>
    <submittedName>
        <fullName evidence="7">Alpha-hydroxy acid oxidase</fullName>
    </submittedName>
</protein>
<dbReference type="Proteomes" id="UP001500752">
    <property type="component" value="Unassembled WGS sequence"/>
</dbReference>
<dbReference type="InterPro" id="IPR000262">
    <property type="entry name" value="FMN-dep_DH"/>
</dbReference>
<dbReference type="Pfam" id="PF01070">
    <property type="entry name" value="FMN_dh"/>
    <property type="match status" value="1"/>
</dbReference>